<dbReference type="EMBL" id="JAPFQL010000012">
    <property type="protein sequence ID" value="MDC5696554.1"/>
    <property type="molecule type" value="Genomic_DNA"/>
</dbReference>
<dbReference type="InterPro" id="IPR051344">
    <property type="entry name" value="Vgb"/>
</dbReference>
<evidence type="ECO:0000313" key="2">
    <source>
        <dbReference type="EMBL" id="MDC5696554.1"/>
    </source>
</evidence>
<evidence type="ECO:0000313" key="3">
    <source>
        <dbReference type="Proteomes" id="UP001150259"/>
    </source>
</evidence>
<keyword evidence="3" id="KW-1185">Reference proteome</keyword>
<keyword evidence="1" id="KW-0732">Signal</keyword>
<feature type="signal peptide" evidence="1">
    <location>
        <begin position="1"/>
        <end position="24"/>
    </location>
</feature>
<evidence type="ECO:0008006" key="4">
    <source>
        <dbReference type="Google" id="ProtNLM"/>
    </source>
</evidence>
<accession>A0ABT5GE72</accession>
<reference evidence="2 3" key="1">
    <citation type="submission" date="2022-11" db="EMBL/GenBank/DDBJ databases">
        <title>Anaerobic phenanthrene biodegradation by a DNRA strain PheN6.</title>
        <authorList>
            <person name="Zhang Z."/>
        </authorList>
    </citation>
    <scope>NUCLEOTIDE SEQUENCE [LARGE SCALE GENOMIC DNA]</scope>
    <source>
        <strain evidence="2 3">PheN6</strain>
    </source>
</reference>
<dbReference type="PANTHER" id="PTHR40274">
    <property type="entry name" value="VIRGINIAMYCIN B LYASE"/>
    <property type="match status" value="1"/>
</dbReference>
<organism evidence="2 3">
    <name type="scientific">Intrasporangium calvum</name>
    <dbReference type="NCBI Taxonomy" id="53358"/>
    <lineage>
        <taxon>Bacteria</taxon>
        <taxon>Bacillati</taxon>
        <taxon>Actinomycetota</taxon>
        <taxon>Actinomycetes</taxon>
        <taxon>Micrococcales</taxon>
        <taxon>Intrasporangiaceae</taxon>
        <taxon>Intrasporangium</taxon>
    </lineage>
</organism>
<dbReference type="Pfam" id="PF20067">
    <property type="entry name" value="SSL_N"/>
    <property type="match status" value="1"/>
</dbReference>
<feature type="chain" id="PRO_5046547812" description="NHL repeat containing protein" evidence="1">
    <location>
        <begin position="25"/>
        <end position="566"/>
    </location>
</feature>
<dbReference type="SUPFAM" id="SSF101898">
    <property type="entry name" value="NHL repeat"/>
    <property type="match status" value="1"/>
</dbReference>
<protein>
    <recommendedName>
        <fullName evidence="4">NHL repeat containing protein</fullName>
    </recommendedName>
</protein>
<name>A0ABT5GE72_9MICO</name>
<dbReference type="SUPFAM" id="SSF63829">
    <property type="entry name" value="Calcium-dependent phosphotriesterase"/>
    <property type="match status" value="1"/>
</dbReference>
<comment type="caution">
    <text evidence="2">The sequence shown here is derived from an EMBL/GenBank/DDBJ whole genome shotgun (WGS) entry which is preliminary data.</text>
</comment>
<dbReference type="InterPro" id="IPR011042">
    <property type="entry name" value="6-blade_b-propeller_TolB-like"/>
</dbReference>
<dbReference type="Proteomes" id="UP001150259">
    <property type="component" value="Unassembled WGS sequence"/>
</dbReference>
<sequence>MQRRWMIGLAVGALAVASAVPAAAAAAKGGPAVEGGYQVKVLVQGAPIHGANGLAADSAGRVLVASLFGGEIVVLDGRTGQIVDRLGHGVGVDAPDDVAVAPDGSMYWTDLGLGQVGRRAPDGSVTKQFIGVGVNPVTVRDDGRVFVGQGFLGNGLYELDPLLVDPPRVLIPDTDPTGGPNQLNGFDFGPDGYLYAPQPMLSRVVRVDPETGAITVVAEALPAPPSSVEFDADGDLYASLLTGTVVRIDLASGGFRTVAEIDGAMFDNMTFDARGALLVSDSHNGAVYRLARGGGVQTFSPGGLILPGGVAVVRNGLASESLFVADGWRLYELDARSGSVRGVSAGDIRGLGLSNPFTVAPDGDHLILTSWFTNSVQVWDPAASSEVAIHHDFAWPVNAIRFQGDLVVAQVGTGSVVRRTASGATTPIAQGLAYPSGLAATDDDLWVADWATGLVWQAVADGVVLDPLQLVAGGLQFPEGMAVDVDGTLLVVEAVGPDQGQLTRVDPTIGGTSVVATGLETFVQGSAVFPPSLALSSVAVSASGTLYVTGDRGSVVYRLQPVGRSS</sequence>
<dbReference type="PANTHER" id="PTHR40274:SF4">
    <property type="entry name" value="BLL1406 PROTEIN"/>
    <property type="match status" value="1"/>
</dbReference>
<proteinExistence type="predicted"/>
<dbReference type="RefSeq" id="WP_272461128.1">
    <property type="nucleotide sequence ID" value="NZ_JAPFQL010000012.1"/>
</dbReference>
<dbReference type="Gene3D" id="2.120.10.30">
    <property type="entry name" value="TolB, C-terminal domain"/>
    <property type="match status" value="3"/>
</dbReference>
<evidence type="ECO:0000256" key="1">
    <source>
        <dbReference type="SAM" id="SignalP"/>
    </source>
</evidence>
<gene>
    <name evidence="2" type="ORF">OO014_04730</name>
</gene>